<keyword evidence="5 16" id="KW-0769">Symport</keyword>
<dbReference type="OMA" id="SEWNTEL"/>
<evidence type="ECO:0000256" key="9">
    <source>
        <dbReference type="ARBA" id="ARBA00023065"/>
    </source>
</evidence>
<keyword evidence="7 17" id="KW-1133">Transmembrane helix</keyword>
<proteinExistence type="inferred from homology"/>
<dbReference type="GO" id="GO:0015179">
    <property type="term" value="F:L-amino acid transmembrane transporter activity"/>
    <property type="evidence" value="ECO:0007669"/>
    <property type="project" value="TreeGrafter"/>
</dbReference>
<dbReference type="InterPro" id="IPR037272">
    <property type="entry name" value="SNS_sf"/>
</dbReference>
<dbReference type="PRINTS" id="PR00176">
    <property type="entry name" value="NANEUSMPORT"/>
</dbReference>
<keyword evidence="4 16" id="KW-0812">Transmembrane</keyword>
<evidence type="ECO:0000256" key="14">
    <source>
        <dbReference type="PIRSR" id="PIRSR600175-1"/>
    </source>
</evidence>
<dbReference type="Proteomes" id="UP000001292">
    <property type="component" value="Unassembled WGS sequence"/>
</dbReference>
<accession>B4HP82</accession>
<evidence type="ECO:0000256" key="10">
    <source>
        <dbReference type="ARBA" id="ARBA00023136"/>
    </source>
</evidence>
<dbReference type="InterPro" id="IPR000175">
    <property type="entry name" value="Na/ntran_symport"/>
</dbReference>
<feature type="transmembrane region" description="Helical" evidence="17">
    <location>
        <begin position="138"/>
        <end position="165"/>
    </location>
</feature>
<evidence type="ECO:0000313" key="18">
    <source>
        <dbReference type="EMBL" id="EDW47531.1"/>
    </source>
</evidence>
<keyword evidence="15" id="KW-1015">Disulfide bond</keyword>
<feature type="binding site" evidence="14">
    <location>
        <position position="75"/>
    </location>
    <ligand>
        <name>Na(+)</name>
        <dbReference type="ChEBI" id="CHEBI:29101"/>
        <label>1</label>
    </ligand>
</feature>
<dbReference type="PANTHER" id="PTHR11616:SF321">
    <property type="entry name" value="SODIUM-DEPENDENT NUTRIENT AMINO ACID TRANSPORTER 1-RELATED"/>
    <property type="match status" value="1"/>
</dbReference>
<name>B4HP82_DROSE</name>
<dbReference type="AlphaFoldDB" id="B4HP82"/>
<evidence type="ECO:0000256" key="4">
    <source>
        <dbReference type="ARBA" id="ARBA00022692"/>
    </source>
</evidence>
<comment type="similarity">
    <text evidence="2 16">Belongs to the sodium:neurotransmitter symporter (SNF) (TC 2.A.22) family.</text>
</comment>
<feature type="disulfide bond" evidence="15">
    <location>
        <begin position="177"/>
        <end position="185"/>
    </location>
</feature>
<keyword evidence="11" id="KW-0325">Glycoprotein</keyword>
<comment type="function">
    <text evidence="13">Unusual broad substrate spectrum amino acid:sodium cotransporter that promotes absorption of the D isomers of essential amino acids. Neutral amino acids are the preferred substrates, especially methionine and phenylalanine.</text>
</comment>
<evidence type="ECO:0000256" key="13">
    <source>
        <dbReference type="ARBA" id="ARBA00037785"/>
    </source>
</evidence>
<evidence type="ECO:0000256" key="8">
    <source>
        <dbReference type="ARBA" id="ARBA00023053"/>
    </source>
</evidence>
<feature type="transmembrane region" description="Helical" evidence="17">
    <location>
        <begin position="230"/>
        <end position="248"/>
    </location>
</feature>
<evidence type="ECO:0000256" key="3">
    <source>
        <dbReference type="ARBA" id="ARBA00022448"/>
    </source>
</evidence>
<reference evidence="18 19" key="1">
    <citation type="journal article" date="2007" name="Nature">
        <title>Evolution of genes and genomes on the Drosophila phylogeny.</title>
        <authorList>
            <consortium name="Drosophila 12 Genomes Consortium"/>
            <person name="Clark A.G."/>
            <person name="Eisen M.B."/>
            <person name="Smith D.R."/>
            <person name="Bergman C.M."/>
            <person name="Oliver B."/>
            <person name="Markow T.A."/>
            <person name="Kaufman T.C."/>
            <person name="Kellis M."/>
            <person name="Gelbart W."/>
            <person name="Iyer V.N."/>
            <person name="Pollard D.A."/>
            <person name="Sackton T.B."/>
            <person name="Larracuente A.M."/>
            <person name="Singh N.D."/>
            <person name="Abad J.P."/>
            <person name="Abt D.N."/>
            <person name="Adryan B."/>
            <person name="Aguade M."/>
            <person name="Akashi H."/>
            <person name="Anderson W.W."/>
            <person name="Aquadro C.F."/>
            <person name="Ardell D.H."/>
            <person name="Arguello R."/>
            <person name="Artieri C.G."/>
            <person name="Barbash D.A."/>
            <person name="Barker D."/>
            <person name="Barsanti P."/>
            <person name="Batterham P."/>
            <person name="Batzoglou S."/>
            <person name="Begun D."/>
            <person name="Bhutkar A."/>
            <person name="Blanco E."/>
            <person name="Bosak S.A."/>
            <person name="Bradley R.K."/>
            <person name="Brand A.D."/>
            <person name="Brent M.R."/>
            <person name="Brooks A.N."/>
            <person name="Brown R.H."/>
            <person name="Butlin R.K."/>
            <person name="Caggese C."/>
            <person name="Calvi B.R."/>
            <person name="Bernardo de Carvalho A."/>
            <person name="Caspi A."/>
            <person name="Castrezana S."/>
            <person name="Celniker S.E."/>
            <person name="Chang J.L."/>
            <person name="Chapple C."/>
            <person name="Chatterji S."/>
            <person name="Chinwalla A."/>
            <person name="Civetta A."/>
            <person name="Clifton S.W."/>
            <person name="Comeron J.M."/>
            <person name="Costello J.C."/>
            <person name="Coyne J.A."/>
            <person name="Daub J."/>
            <person name="David R.G."/>
            <person name="Delcher A.L."/>
            <person name="Delehaunty K."/>
            <person name="Do C.B."/>
            <person name="Ebling H."/>
            <person name="Edwards K."/>
            <person name="Eickbush T."/>
            <person name="Evans J.D."/>
            <person name="Filipski A."/>
            <person name="Findeiss S."/>
            <person name="Freyhult E."/>
            <person name="Fulton L."/>
            <person name="Fulton R."/>
            <person name="Garcia A.C."/>
            <person name="Gardiner A."/>
            <person name="Garfield D.A."/>
            <person name="Garvin B.E."/>
            <person name="Gibson G."/>
            <person name="Gilbert D."/>
            <person name="Gnerre S."/>
            <person name="Godfrey J."/>
            <person name="Good R."/>
            <person name="Gotea V."/>
            <person name="Gravely B."/>
            <person name="Greenberg A.J."/>
            <person name="Griffiths-Jones S."/>
            <person name="Gross S."/>
            <person name="Guigo R."/>
            <person name="Gustafson E.A."/>
            <person name="Haerty W."/>
            <person name="Hahn M.W."/>
            <person name="Halligan D.L."/>
            <person name="Halpern A.L."/>
            <person name="Halter G.M."/>
            <person name="Han M.V."/>
            <person name="Heger A."/>
            <person name="Hillier L."/>
            <person name="Hinrichs A.S."/>
            <person name="Holmes I."/>
            <person name="Hoskins R.A."/>
            <person name="Hubisz M.J."/>
            <person name="Hultmark D."/>
            <person name="Huntley M.A."/>
            <person name="Jaffe D.B."/>
            <person name="Jagadeeshan S."/>
            <person name="Jeck W.R."/>
            <person name="Johnson J."/>
            <person name="Jones C.D."/>
            <person name="Jordan W.C."/>
            <person name="Karpen G.H."/>
            <person name="Kataoka E."/>
            <person name="Keightley P.D."/>
            <person name="Kheradpour P."/>
            <person name="Kirkness E.F."/>
            <person name="Koerich L.B."/>
            <person name="Kristiansen K."/>
            <person name="Kudrna D."/>
            <person name="Kulathinal R.J."/>
            <person name="Kumar S."/>
            <person name="Kwok R."/>
            <person name="Lander E."/>
            <person name="Langley C.H."/>
            <person name="Lapoint R."/>
            <person name="Lazzaro B.P."/>
            <person name="Lee S.J."/>
            <person name="Levesque L."/>
            <person name="Li R."/>
            <person name="Lin C.F."/>
            <person name="Lin M.F."/>
            <person name="Lindblad-Toh K."/>
            <person name="Llopart A."/>
            <person name="Long M."/>
            <person name="Low L."/>
            <person name="Lozovsky E."/>
            <person name="Lu J."/>
            <person name="Luo M."/>
            <person name="Machado C.A."/>
            <person name="Makalowski W."/>
            <person name="Marzo M."/>
            <person name="Matsuda M."/>
            <person name="Matzkin L."/>
            <person name="McAllister B."/>
            <person name="McBride C.S."/>
            <person name="McKernan B."/>
            <person name="McKernan K."/>
            <person name="Mendez-Lago M."/>
            <person name="Minx P."/>
            <person name="Mollenhauer M.U."/>
            <person name="Montooth K."/>
            <person name="Mount S.M."/>
            <person name="Mu X."/>
            <person name="Myers E."/>
            <person name="Negre B."/>
            <person name="Newfeld S."/>
            <person name="Nielsen R."/>
            <person name="Noor M.A."/>
            <person name="O'Grady P."/>
            <person name="Pachter L."/>
            <person name="Papaceit M."/>
            <person name="Parisi M.J."/>
            <person name="Parisi M."/>
            <person name="Parts L."/>
            <person name="Pedersen J.S."/>
            <person name="Pesole G."/>
            <person name="Phillippy A.M."/>
            <person name="Ponting C.P."/>
            <person name="Pop M."/>
            <person name="Porcelli D."/>
            <person name="Powell J.R."/>
            <person name="Prohaska S."/>
            <person name="Pruitt K."/>
            <person name="Puig M."/>
            <person name="Quesneville H."/>
            <person name="Ram K.R."/>
            <person name="Rand D."/>
            <person name="Rasmussen M.D."/>
            <person name="Reed L.K."/>
            <person name="Reenan R."/>
            <person name="Reily A."/>
            <person name="Remington K.A."/>
            <person name="Rieger T.T."/>
            <person name="Ritchie M.G."/>
            <person name="Robin C."/>
            <person name="Rogers Y.H."/>
            <person name="Rohde C."/>
            <person name="Rozas J."/>
            <person name="Rubenfield M.J."/>
            <person name="Ruiz A."/>
            <person name="Russo S."/>
            <person name="Salzberg S.L."/>
            <person name="Sanchez-Gracia A."/>
            <person name="Saranga D.J."/>
            <person name="Sato H."/>
            <person name="Schaeffer S.W."/>
            <person name="Schatz M.C."/>
            <person name="Schlenke T."/>
            <person name="Schwartz R."/>
            <person name="Segarra C."/>
            <person name="Singh R.S."/>
            <person name="Sirot L."/>
            <person name="Sirota M."/>
            <person name="Sisneros N.B."/>
            <person name="Smith C.D."/>
            <person name="Smith T.F."/>
            <person name="Spieth J."/>
            <person name="Stage D.E."/>
            <person name="Stark A."/>
            <person name="Stephan W."/>
            <person name="Strausberg R.L."/>
            <person name="Strempel S."/>
            <person name="Sturgill D."/>
            <person name="Sutton G."/>
            <person name="Sutton G.G."/>
            <person name="Tao W."/>
            <person name="Teichmann S."/>
            <person name="Tobari Y.N."/>
            <person name="Tomimura Y."/>
            <person name="Tsolas J.M."/>
            <person name="Valente V.L."/>
            <person name="Venter E."/>
            <person name="Venter J.C."/>
            <person name="Vicario S."/>
            <person name="Vieira F.G."/>
            <person name="Vilella A.J."/>
            <person name="Villasante A."/>
            <person name="Walenz B."/>
            <person name="Wang J."/>
            <person name="Wasserman M."/>
            <person name="Watts T."/>
            <person name="Wilson D."/>
            <person name="Wilson R.K."/>
            <person name="Wing R.A."/>
            <person name="Wolfner M.F."/>
            <person name="Wong A."/>
            <person name="Wong G.K."/>
            <person name="Wu C.I."/>
            <person name="Wu G."/>
            <person name="Yamamoto D."/>
            <person name="Yang H.P."/>
            <person name="Yang S.P."/>
            <person name="Yorke J.A."/>
            <person name="Yoshida K."/>
            <person name="Zdobnov E."/>
            <person name="Zhang P."/>
            <person name="Zhang Y."/>
            <person name="Zimin A.V."/>
            <person name="Baldwin J."/>
            <person name="Abdouelleil A."/>
            <person name="Abdulkadir J."/>
            <person name="Abebe A."/>
            <person name="Abera B."/>
            <person name="Abreu J."/>
            <person name="Acer S.C."/>
            <person name="Aftuck L."/>
            <person name="Alexander A."/>
            <person name="An P."/>
            <person name="Anderson E."/>
            <person name="Anderson S."/>
            <person name="Arachi H."/>
            <person name="Azer M."/>
            <person name="Bachantsang P."/>
            <person name="Barry A."/>
            <person name="Bayul T."/>
            <person name="Berlin A."/>
            <person name="Bessette D."/>
            <person name="Bloom T."/>
            <person name="Blye J."/>
            <person name="Boguslavskiy L."/>
            <person name="Bonnet C."/>
            <person name="Boukhgalter B."/>
            <person name="Bourzgui I."/>
            <person name="Brown A."/>
            <person name="Cahill P."/>
            <person name="Channer S."/>
            <person name="Cheshatsang Y."/>
            <person name="Chuda L."/>
            <person name="Citroen M."/>
            <person name="Collymore A."/>
            <person name="Cooke P."/>
            <person name="Costello M."/>
            <person name="D'Aco K."/>
            <person name="Daza R."/>
            <person name="De Haan G."/>
            <person name="DeGray S."/>
            <person name="DeMaso C."/>
            <person name="Dhargay N."/>
            <person name="Dooley K."/>
            <person name="Dooley E."/>
            <person name="Doricent M."/>
            <person name="Dorje P."/>
            <person name="Dorjee K."/>
            <person name="Dupes A."/>
            <person name="Elong R."/>
            <person name="Falk J."/>
            <person name="Farina A."/>
            <person name="Faro S."/>
            <person name="Ferguson D."/>
            <person name="Fisher S."/>
            <person name="Foley C.D."/>
            <person name="Franke A."/>
            <person name="Friedrich D."/>
            <person name="Gadbois L."/>
            <person name="Gearin G."/>
            <person name="Gearin C.R."/>
            <person name="Giannoukos G."/>
            <person name="Goode T."/>
            <person name="Graham J."/>
            <person name="Grandbois E."/>
            <person name="Grewal S."/>
            <person name="Gyaltsen K."/>
            <person name="Hafez N."/>
            <person name="Hagos B."/>
            <person name="Hall J."/>
            <person name="Henson C."/>
            <person name="Hollinger A."/>
            <person name="Honan T."/>
            <person name="Huard M.D."/>
            <person name="Hughes L."/>
            <person name="Hurhula B."/>
            <person name="Husby M.E."/>
            <person name="Kamat A."/>
            <person name="Kanga B."/>
            <person name="Kashin S."/>
            <person name="Khazanovich D."/>
            <person name="Kisner P."/>
            <person name="Lance K."/>
            <person name="Lara M."/>
            <person name="Lee W."/>
            <person name="Lennon N."/>
            <person name="Letendre F."/>
            <person name="LeVine R."/>
            <person name="Lipovsky A."/>
            <person name="Liu X."/>
            <person name="Liu J."/>
            <person name="Liu S."/>
            <person name="Lokyitsang T."/>
            <person name="Lokyitsang Y."/>
            <person name="Lubonja R."/>
            <person name="Lui A."/>
            <person name="MacDonald P."/>
            <person name="Magnisalis V."/>
            <person name="Maru K."/>
            <person name="Matthews C."/>
            <person name="McCusker W."/>
            <person name="McDonough S."/>
            <person name="Mehta T."/>
            <person name="Meldrim J."/>
            <person name="Meneus L."/>
            <person name="Mihai O."/>
            <person name="Mihalev A."/>
            <person name="Mihova T."/>
            <person name="Mittelman R."/>
            <person name="Mlenga V."/>
            <person name="Montmayeur A."/>
            <person name="Mulrain L."/>
            <person name="Navidi A."/>
            <person name="Naylor J."/>
            <person name="Negash T."/>
            <person name="Nguyen T."/>
            <person name="Nguyen N."/>
            <person name="Nicol R."/>
            <person name="Norbu C."/>
            <person name="Norbu N."/>
            <person name="Novod N."/>
            <person name="O'Neill B."/>
            <person name="Osman S."/>
            <person name="Markiewicz E."/>
            <person name="Oyono O.L."/>
            <person name="Patti C."/>
            <person name="Phunkhang P."/>
            <person name="Pierre F."/>
            <person name="Priest M."/>
            <person name="Raghuraman S."/>
            <person name="Rege F."/>
            <person name="Reyes R."/>
            <person name="Rise C."/>
            <person name="Rogov P."/>
            <person name="Ross K."/>
            <person name="Ryan E."/>
            <person name="Settipalli S."/>
            <person name="Shea T."/>
            <person name="Sherpa N."/>
            <person name="Shi L."/>
            <person name="Shih D."/>
            <person name="Sparrow T."/>
            <person name="Spaulding J."/>
            <person name="Stalker J."/>
            <person name="Stange-Thomann N."/>
            <person name="Stavropoulos S."/>
            <person name="Stone C."/>
            <person name="Strader C."/>
            <person name="Tesfaye S."/>
            <person name="Thomson T."/>
            <person name="Thoulutsang Y."/>
            <person name="Thoulutsang D."/>
            <person name="Topham K."/>
            <person name="Topping I."/>
            <person name="Tsamla T."/>
            <person name="Vassiliev H."/>
            <person name="Vo A."/>
            <person name="Wangchuk T."/>
            <person name="Wangdi T."/>
            <person name="Weiand M."/>
            <person name="Wilkinson J."/>
            <person name="Wilson A."/>
            <person name="Yadav S."/>
            <person name="Young G."/>
            <person name="Yu Q."/>
            <person name="Zembek L."/>
            <person name="Zhong D."/>
            <person name="Zimmer A."/>
            <person name="Zwirko Z."/>
            <person name="Jaffe D.B."/>
            <person name="Alvarez P."/>
            <person name="Brockman W."/>
            <person name="Butler J."/>
            <person name="Chin C."/>
            <person name="Gnerre S."/>
            <person name="Grabherr M."/>
            <person name="Kleber M."/>
            <person name="Mauceli E."/>
            <person name="MacCallum I."/>
        </authorList>
    </citation>
    <scope>NUCLEOTIDE SEQUENCE [LARGE SCALE GENOMIC DNA]</scope>
    <source>
        <strain evidence="19">Rob3c / Tucson 14021-0248.25</strain>
    </source>
</reference>
<dbReference type="PROSITE" id="PS00754">
    <property type="entry name" value="NA_NEUROTRAN_SYMP_2"/>
    <property type="match status" value="1"/>
</dbReference>
<evidence type="ECO:0000256" key="12">
    <source>
        <dbReference type="ARBA" id="ARBA00023201"/>
    </source>
</evidence>
<keyword evidence="19" id="KW-1185">Reference proteome</keyword>
<keyword evidence="8 14" id="KW-0915">Sodium</keyword>
<evidence type="ECO:0000256" key="2">
    <source>
        <dbReference type="ARBA" id="ARBA00006459"/>
    </source>
</evidence>
<organism evidence="19">
    <name type="scientific">Drosophila sechellia</name>
    <name type="common">Fruit fly</name>
    <dbReference type="NCBI Taxonomy" id="7238"/>
    <lineage>
        <taxon>Eukaryota</taxon>
        <taxon>Metazoa</taxon>
        <taxon>Ecdysozoa</taxon>
        <taxon>Arthropoda</taxon>
        <taxon>Hexapoda</taxon>
        <taxon>Insecta</taxon>
        <taxon>Pterygota</taxon>
        <taxon>Neoptera</taxon>
        <taxon>Endopterygota</taxon>
        <taxon>Diptera</taxon>
        <taxon>Brachycera</taxon>
        <taxon>Muscomorpha</taxon>
        <taxon>Ephydroidea</taxon>
        <taxon>Drosophilidae</taxon>
        <taxon>Drosophila</taxon>
        <taxon>Sophophora</taxon>
    </lineage>
</organism>
<dbReference type="PROSITE" id="PS50267">
    <property type="entry name" value="NA_NEUROTRAN_SYMP_3"/>
    <property type="match status" value="1"/>
</dbReference>
<feature type="transmembrane region" description="Helical" evidence="17">
    <location>
        <begin position="96"/>
        <end position="117"/>
    </location>
</feature>
<evidence type="ECO:0000256" key="17">
    <source>
        <dbReference type="SAM" id="Phobius"/>
    </source>
</evidence>
<dbReference type="PROSITE" id="PS00610">
    <property type="entry name" value="NA_NEUROTRAN_SYMP_1"/>
    <property type="match status" value="1"/>
</dbReference>
<dbReference type="Pfam" id="PF00209">
    <property type="entry name" value="SNF"/>
    <property type="match status" value="1"/>
</dbReference>
<evidence type="ECO:0000256" key="7">
    <source>
        <dbReference type="ARBA" id="ARBA00022989"/>
    </source>
</evidence>
<dbReference type="HOGENOM" id="CLU_006855_2_3_1"/>
<dbReference type="GO" id="GO:0089718">
    <property type="term" value="P:amino acid import across plasma membrane"/>
    <property type="evidence" value="ECO:0007669"/>
    <property type="project" value="TreeGrafter"/>
</dbReference>
<sequence>MDDAAEYQKLRRNMKGDQGSSEGHPGSNDGISSVIYSAEGEELTINCEAESESSGQRDQWSRGVEFLFSCIALSVGLGNVWRFPFIALENGGGAFLIPYVIVLLLIGRPVYYLEVIIGQFSSRGCIRAFDMAPIMRGIAYGQVYSTALATTYYACIMALTIRYLVASFSEVLPWTYCLVEWGKSCVATGATAANDSSIVQGVSSAELFFTQVTVLREPESLDDNGLGTPSWDLVLCLLATWVIIGTILSKGIRSSGKLPISWPCFPM</sequence>
<keyword evidence="12" id="KW-0739">Sodium transport</keyword>
<dbReference type="EMBL" id="CH480816">
    <property type="protein sequence ID" value="EDW47531.1"/>
    <property type="molecule type" value="Genomic_DNA"/>
</dbReference>
<keyword evidence="14" id="KW-0479">Metal-binding</keyword>
<protein>
    <recommendedName>
        <fullName evidence="16">Transporter</fullName>
    </recommendedName>
</protein>
<evidence type="ECO:0000256" key="6">
    <source>
        <dbReference type="ARBA" id="ARBA00022970"/>
    </source>
</evidence>
<dbReference type="GO" id="GO:0005886">
    <property type="term" value="C:plasma membrane"/>
    <property type="evidence" value="ECO:0007669"/>
    <property type="project" value="TreeGrafter"/>
</dbReference>
<keyword evidence="10 17" id="KW-0472">Membrane</keyword>
<evidence type="ECO:0000256" key="15">
    <source>
        <dbReference type="PIRSR" id="PIRSR600175-2"/>
    </source>
</evidence>
<keyword evidence="3 16" id="KW-0813">Transport</keyword>
<evidence type="ECO:0000256" key="16">
    <source>
        <dbReference type="RuleBase" id="RU003732"/>
    </source>
</evidence>
<feature type="binding site" evidence="14">
    <location>
        <position position="79"/>
    </location>
    <ligand>
        <name>Na(+)</name>
        <dbReference type="ChEBI" id="CHEBI:29101"/>
        <label>1</label>
    </ligand>
</feature>
<evidence type="ECO:0000256" key="11">
    <source>
        <dbReference type="ARBA" id="ARBA00023180"/>
    </source>
</evidence>
<gene>
    <name evidence="18" type="primary">Dsec\GM20370</name>
    <name evidence="18" type="ORF">Dsec_GM20370</name>
</gene>
<dbReference type="PhylomeDB" id="B4HP82"/>
<dbReference type="SUPFAM" id="SSF161070">
    <property type="entry name" value="SNF-like"/>
    <property type="match status" value="1"/>
</dbReference>
<evidence type="ECO:0000313" key="19">
    <source>
        <dbReference type="Proteomes" id="UP000001292"/>
    </source>
</evidence>
<dbReference type="GO" id="GO:0046872">
    <property type="term" value="F:metal ion binding"/>
    <property type="evidence" value="ECO:0007669"/>
    <property type="project" value="UniProtKB-KW"/>
</dbReference>
<evidence type="ECO:0000256" key="1">
    <source>
        <dbReference type="ARBA" id="ARBA00004141"/>
    </source>
</evidence>
<dbReference type="GO" id="GO:0005283">
    <property type="term" value="F:amino acid:sodium symporter activity"/>
    <property type="evidence" value="ECO:0007669"/>
    <property type="project" value="TreeGrafter"/>
</dbReference>
<keyword evidence="6" id="KW-0029">Amino-acid transport</keyword>
<comment type="subcellular location">
    <subcellularLocation>
        <location evidence="1">Membrane</location>
        <topology evidence="1">Multi-pass membrane protein</topology>
    </subcellularLocation>
</comment>
<dbReference type="PANTHER" id="PTHR11616">
    <property type="entry name" value="SODIUM/CHLORIDE DEPENDENT TRANSPORTER"/>
    <property type="match status" value="1"/>
</dbReference>
<feature type="transmembrane region" description="Helical" evidence="17">
    <location>
        <begin position="66"/>
        <end position="84"/>
    </location>
</feature>
<keyword evidence="9" id="KW-0406">Ion transport</keyword>
<evidence type="ECO:0000256" key="5">
    <source>
        <dbReference type="ARBA" id="ARBA00022847"/>
    </source>
</evidence>